<gene>
    <name evidence="1" type="ORF">DUE52_11530</name>
</gene>
<evidence type="ECO:0000313" key="1">
    <source>
        <dbReference type="EMBL" id="RCR69474.1"/>
    </source>
</evidence>
<protein>
    <submittedName>
        <fullName evidence="1">Glycerol acyltransferase</fullName>
    </submittedName>
</protein>
<dbReference type="PANTHER" id="PTHR38009">
    <property type="entry name" value="CONSERVED HYPOTHETICAL PHAGE TAIL PROTEIN"/>
    <property type="match status" value="1"/>
</dbReference>
<dbReference type="Proteomes" id="UP000253383">
    <property type="component" value="Unassembled WGS sequence"/>
</dbReference>
<dbReference type="OrthoDB" id="9799891at2"/>
<dbReference type="NCBIfam" id="TIGR02241">
    <property type="entry name" value="conserved hypothetical phage tail region protein"/>
    <property type="match status" value="1"/>
</dbReference>
<dbReference type="PANTHER" id="PTHR38009:SF1">
    <property type="entry name" value="CONSERVED HYPOTHETICAL PHAGE TAIL PROTEIN"/>
    <property type="match status" value="1"/>
</dbReference>
<sequence length="149" mass="17357">MAGQVYPPVGFHFVVEFELFPKTDQDTRFQEVTGLNVEMQMESIREGGENRFEHQLPVRTKYSDLVLKRGLFVGSDVYRWAKDAFENFQFQPVNLSVTLLNDQHAPLVSWHVVHALPKKWDISAFNAEQNSIAIETLTLTYRYYTTIRN</sequence>
<comment type="caution">
    <text evidence="1">The sequence shown here is derived from an EMBL/GenBank/DDBJ whole genome shotgun (WGS) entry which is preliminary data.</text>
</comment>
<dbReference type="RefSeq" id="WP_114406162.1">
    <property type="nucleotide sequence ID" value="NZ_QOWE01000008.1"/>
</dbReference>
<keyword evidence="1" id="KW-0808">Transferase</keyword>
<name>A0A368JS11_9BACT</name>
<dbReference type="AlphaFoldDB" id="A0A368JS11"/>
<proteinExistence type="predicted"/>
<keyword evidence="2" id="KW-1185">Reference proteome</keyword>
<accession>A0A368JS11</accession>
<dbReference type="InterPro" id="IPR011747">
    <property type="entry name" value="CHP02241"/>
</dbReference>
<dbReference type="GO" id="GO:0016746">
    <property type="term" value="F:acyltransferase activity"/>
    <property type="evidence" value="ECO:0007669"/>
    <property type="project" value="UniProtKB-KW"/>
</dbReference>
<dbReference type="Pfam" id="PF06841">
    <property type="entry name" value="Phage_T4_gp19"/>
    <property type="match status" value="1"/>
</dbReference>
<dbReference type="EMBL" id="QOWE01000008">
    <property type="protein sequence ID" value="RCR69474.1"/>
    <property type="molecule type" value="Genomic_DNA"/>
</dbReference>
<keyword evidence="1" id="KW-0012">Acyltransferase</keyword>
<reference evidence="1 2" key="1">
    <citation type="submission" date="2018-07" db="EMBL/GenBank/DDBJ databases">
        <title>Genome analysis of Larkinella rosea.</title>
        <authorList>
            <person name="Zhou Z."/>
            <person name="Wang G."/>
        </authorList>
    </citation>
    <scope>NUCLEOTIDE SEQUENCE [LARGE SCALE GENOMIC DNA]</scope>
    <source>
        <strain evidence="2">zzj9</strain>
    </source>
</reference>
<organism evidence="1 2">
    <name type="scientific">Larkinella punicea</name>
    <dbReference type="NCBI Taxonomy" id="2315727"/>
    <lineage>
        <taxon>Bacteria</taxon>
        <taxon>Pseudomonadati</taxon>
        <taxon>Bacteroidota</taxon>
        <taxon>Cytophagia</taxon>
        <taxon>Cytophagales</taxon>
        <taxon>Spirosomataceae</taxon>
        <taxon>Larkinella</taxon>
    </lineage>
</organism>
<dbReference type="InterPro" id="IPR010667">
    <property type="entry name" value="Phage_T4_Gp19"/>
</dbReference>
<evidence type="ECO:0000313" key="2">
    <source>
        <dbReference type="Proteomes" id="UP000253383"/>
    </source>
</evidence>
<dbReference type="GO" id="GO:0005198">
    <property type="term" value="F:structural molecule activity"/>
    <property type="evidence" value="ECO:0007669"/>
    <property type="project" value="InterPro"/>
</dbReference>